<reference evidence="2" key="1">
    <citation type="journal article" date="2023" name="IScience">
        <title>Live-bearing cockroach genome reveals convergent evolutionary mechanisms linked to viviparity in insects and beyond.</title>
        <authorList>
            <person name="Fouks B."/>
            <person name="Harrison M.C."/>
            <person name="Mikhailova A.A."/>
            <person name="Marchal E."/>
            <person name="English S."/>
            <person name="Carruthers M."/>
            <person name="Jennings E.C."/>
            <person name="Chiamaka E.L."/>
            <person name="Frigard R.A."/>
            <person name="Pippel M."/>
            <person name="Attardo G.M."/>
            <person name="Benoit J.B."/>
            <person name="Bornberg-Bauer E."/>
            <person name="Tobe S.S."/>
        </authorList>
    </citation>
    <scope>NUCLEOTIDE SEQUENCE</scope>
    <source>
        <strain evidence="2">Stay&amp;Tobe</strain>
    </source>
</reference>
<proteinExistence type="predicted"/>
<gene>
    <name evidence="2" type="ORF">L9F63_002496</name>
</gene>
<evidence type="ECO:0000313" key="2">
    <source>
        <dbReference type="EMBL" id="KAJ9585706.1"/>
    </source>
</evidence>
<dbReference type="EMBL" id="JASPKZ010007251">
    <property type="protein sequence ID" value="KAJ9585706.1"/>
    <property type="molecule type" value="Genomic_DNA"/>
</dbReference>
<keyword evidence="3" id="KW-1185">Reference proteome</keyword>
<feature type="non-terminal residue" evidence="2">
    <location>
        <position position="1"/>
    </location>
</feature>
<evidence type="ECO:0000256" key="1">
    <source>
        <dbReference type="SAM" id="MobiDB-lite"/>
    </source>
</evidence>
<organism evidence="2 3">
    <name type="scientific">Diploptera punctata</name>
    <name type="common">Pacific beetle cockroach</name>
    <dbReference type="NCBI Taxonomy" id="6984"/>
    <lineage>
        <taxon>Eukaryota</taxon>
        <taxon>Metazoa</taxon>
        <taxon>Ecdysozoa</taxon>
        <taxon>Arthropoda</taxon>
        <taxon>Hexapoda</taxon>
        <taxon>Insecta</taxon>
        <taxon>Pterygota</taxon>
        <taxon>Neoptera</taxon>
        <taxon>Polyneoptera</taxon>
        <taxon>Dictyoptera</taxon>
        <taxon>Blattodea</taxon>
        <taxon>Blaberoidea</taxon>
        <taxon>Blaberidae</taxon>
        <taxon>Diplopterinae</taxon>
        <taxon>Diploptera</taxon>
    </lineage>
</organism>
<accession>A0AAD7ZSJ1</accession>
<evidence type="ECO:0000313" key="3">
    <source>
        <dbReference type="Proteomes" id="UP001233999"/>
    </source>
</evidence>
<reference evidence="2" key="2">
    <citation type="submission" date="2023-05" db="EMBL/GenBank/DDBJ databases">
        <authorList>
            <person name="Fouks B."/>
        </authorList>
    </citation>
    <scope>NUCLEOTIDE SEQUENCE</scope>
    <source>
        <strain evidence="2">Stay&amp;Tobe</strain>
        <tissue evidence="2">Testes</tissue>
    </source>
</reference>
<feature type="region of interest" description="Disordered" evidence="1">
    <location>
        <begin position="91"/>
        <end position="110"/>
    </location>
</feature>
<name>A0AAD7ZSJ1_DIPPU</name>
<sequence>NCSSTLRKTQWATLVKLLRNARKTPPSPHFRPVTFVSGTFCQWRPVQSALLKVTAENWRRACEHTEKIEESYWQADGLMDEISDRFEINLDDTNDDENEDIETCQEESLEEGNATTDLCLLQGVSALPLSP</sequence>
<dbReference type="AlphaFoldDB" id="A0AAD7ZSJ1"/>
<protein>
    <submittedName>
        <fullName evidence="2">Uncharacterized protein</fullName>
    </submittedName>
</protein>
<dbReference type="Proteomes" id="UP001233999">
    <property type="component" value="Unassembled WGS sequence"/>
</dbReference>
<comment type="caution">
    <text evidence="2">The sequence shown here is derived from an EMBL/GenBank/DDBJ whole genome shotgun (WGS) entry which is preliminary data.</text>
</comment>